<evidence type="ECO:0000313" key="5">
    <source>
        <dbReference type="EMBL" id="SFK22688.1"/>
    </source>
</evidence>
<keyword evidence="1" id="KW-0805">Transcription regulation</keyword>
<gene>
    <name evidence="5" type="ORF">SAMN05192584_104316</name>
</gene>
<dbReference type="PANTHER" id="PTHR44688:SF16">
    <property type="entry name" value="DNA-BINDING TRANSCRIPTIONAL ACTIVATOR DEVR_DOSR"/>
    <property type="match status" value="1"/>
</dbReference>
<reference evidence="6" key="1">
    <citation type="submission" date="2016-10" db="EMBL/GenBank/DDBJ databases">
        <authorList>
            <person name="Varghese N."/>
            <person name="Submissions S."/>
        </authorList>
    </citation>
    <scope>NUCLEOTIDE SEQUENCE [LARGE SCALE GENOMIC DNA]</scope>
    <source>
        <strain evidence="6">PL19</strain>
    </source>
</reference>
<dbReference type="InterPro" id="IPR000792">
    <property type="entry name" value="Tscrpt_reg_LuxR_C"/>
</dbReference>
<evidence type="ECO:0000256" key="2">
    <source>
        <dbReference type="ARBA" id="ARBA00023125"/>
    </source>
</evidence>
<dbReference type="AlphaFoldDB" id="A0A1I3XT00"/>
<feature type="domain" description="HTH luxR-type" evidence="4">
    <location>
        <begin position="192"/>
        <end position="257"/>
    </location>
</feature>
<sequence length="259" mass="25920">MSRGHLPAVAGGVSGGVRAAAGPRSAVLPAPSLPASSCRVDGEAHGRQTVSAAARLVPGTAGLRVHVVAARRGPAPARLTAMLHQAGVALAPPAEAPARDTVVVAVAATVEDALAAAPPTAHRLLAVCDTVSPASLRGAIGAGALAVLPSAGLTCDQLLAAVHDAHHGIGRIPYTALVQLLGGTGGPRRGGEPPAPPVLTARQTAVLGLMAEGHGNAVIARRLSCSEHTVKNVIYELMARLQVRNRAHAVAHAVRHGLV</sequence>
<dbReference type="PRINTS" id="PR00038">
    <property type="entry name" value="HTHLUXR"/>
</dbReference>
<dbReference type="EMBL" id="FOSG01000004">
    <property type="protein sequence ID" value="SFK22688.1"/>
    <property type="molecule type" value="Genomic_DNA"/>
</dbReference>
<evidence type="ECO:0000256" key="3">
    <source>
        <dbReference type="ARBA" id="ARBA00023163"/>
    </source>
</evidence>
<evidence type="ECO:0000313" key="6">
    <source>
        <dbReference type="Proteomes" id="UP000198928"/>
    </source>
</evidence>
<dbReference type="PROSITE" id="PS50043">
    <property type="entry name" value="HTH_LUXR_2"/>
    <property type="match status" value="1"/>
</dbReference>
<proteinExistence type="predicted"/>
<keyword evidence="3" id="KW-0804">Transcription</keyword>
<evidence type="ECO:0000256" key="1">
    <source>
        <dbReference type="ARBA" id="ARBA00023015"/>
    </source>
</evidence>
<organism evidence="5 6">
    <name type="scientific">Streptomyces pini</name>
    <dbReference type="NCBI Taxonomy" id="1520580"/>
    <lineage>
        <taxon>Bacteria</taxon>
        <taxon>Bacillati</taxon>
        <taxon>Actinomycetota</taxon>
        <taxon>Actinomycetes</taxon>
        <taxon>Kitasatosporales</taxon>
        <taxon>Streptomycetaceae</taxon>
        <taxon>Streptomyces</taxon>
    </lineage>
</organism>
<dbReference type="InterPro" id="IPR016032">
    <property type="entry name" value="Sig_transdc_resp-reg_C-effctor"/>
</dbReference>
<dbReference type="Gene3D" id="1.10.10.10">
    <property type="entry name" value="Winged helix-like DNA-binding domain superfamily/Winged helix DNA-binding domain"/>
    <property type="match status" value="1"/>
</dbReference>
<dbReference type="GO" id="GO:0006355">
    <property type="term" value="P:regulation of DNA-templated transcription"/>
    <property type="evidence" value="ECO:0007669"/>
    <property type="project" value="InterPro"/>
</dbReference>
<dbReference type="SMART" id="SM00421">
    <property type="entry name" value="HTH_LUXR"/>
    <property type="match status" value="1"/>
</dbReference>
<dbReference type="PANTHER" id="PTHR44688">
    <property type="entry name" value="DNA-BINDING TRANSCRIPTIONAL ACTIVATOR DEVR_DOSR"/>
    <property type="match status" value="1"/>
</dbReference>
<evidence type="ECO:0000259" key="4">
    <source>
        <dbReference type="PROSITE" id="PS50043"/>
    </source>
</evidence>
<dbReference type="CDD" id="cd06170">
    <property type="entry name" value="LuxR_C_like"/>
    <property type="match status" value="1"/>
</dbReference>
<dbReference type="Pfam" id="PF00196">
    <property type="entry name" value="GerE"/>
    <property type="match status" value="1"/>
</dbReference>
<name>A0A1I3XT00_9ACTN</name>
<dbReference type="InterPro" id="IPR036388">
    <property type="entry name" value="WH-like_DNA-bd_sf"/>
</dbReference>
<accession>A0A1I3XT00</accession>
<keyword evidence="2" id="KW-0238">DNA-binding</keyword>
<keyword evidence="6" id="KW-1185">Reference proteome</keyword>
<dbReference type="GO" id="GO:0003677">
    <property type="term" value="F:DNA binding"/>
    <property type="evidence" value="ECO:0007669"/>
    <property type="project" value="UniProtKB-KW"/>
</dbReference>
<dbReference type="Proteomes" id="UP000198928">
    <property type="component" value="Unassembled WGS sequence"/>
</dbReference>
<protein>
    <submittedName>
        <fullName evidence="5">Regulatory protein, luxR family</fullName>
    </submittedName>
</protein>
<dbReference type="SUPFAM" id="SSF46894">
    <property type="entry name" value="C-terminal effector domain of the bipartite response regulators"/>
    <property type="match status" value="1"/>
</dbReference>